<gene>
    <name evidence="3" type="ORF">H6G59_19510</name>
</gene>
<reference evidence="3 4" key="1">
    <citation type="journal article" date="2020" name="ISME J.">
        <title>Comparative genomics reveals insights into cyanobacterial evolution and habitat adaptation.</title>
        <authorList>
            <person name="Chen M.Y."/>
            <person name="Teng W.K."/>
            <person name="Zhao L."/>
            <person name="Hu C.X."/>
            <person name="Zhou Y.K."/>
            <person name="Han B.P."/>
            <person name="Song L.R."/>
            <person name="Shu W.S."/>
        </authorList>
    </citation>
    <scope>NUCLEOTIDE SEQUENCE [LARGE SCALE GENOMIC DNA]</scope>
    <source>
        <strain evidence="3 4">FACHB-196</strain>
    </source>
</reference>
<evidence type="ECO:0000313" key="3">
    <source>
        <dbReference type="EMBL" id="MBD2570044.1"/>
    </source>
</evidence>
<protein>
    <submittedName>
        <fullName evidence="3">Uncharacterized protein</fullName>
    </submittedName>
</protein>
<keyword evidence="1" id="KW-0175">Coiled coil</keyword>
<feature type="region of interest" description="Disordered" evidence="2">
    <location>
        <begin position="155"/>
        <end position="208"/>
    </location>
</feature>
<evidence type="ECO:0000256" key="1">
    <source>
        <dbReference type="SAM" id="Coils"/>
    </source>
</evidence>
<sequence>MNYAEAIQALKDSGLENAADIVATITKEATELQKYKKQHNELETLINSALQGFGSESDSYEQRLKSLSTELQTTKQSLETEKKSKEEFEGKVRHLERYNLVQTAASKSGASVEVLDKLLAGSQDELKVEGDTVTIAGKPLKDYAEANWKPFIPALLPQSAPSSTTDKSNTPPSTSLPSGSPQGKQESVDPLAGVLGGYKLPEKFSQGS</sequence>
<proteinExistence type="predicted"/>
<accession>A0ABR8FJU5</accession>
<dbReference type="EMBL" id="JACJST010000020">
    <property type="protein sequence ID" value="MBD2570044.1"/>
    <property type="molecule type" value="Genomic_DNA"/>
</dbReference>
<dbReference type="Proteomes" id="UP000640531">
    <property type="component" value="Unassembled WGS sequence"/>
</dbReference>
<feature type="compositionally biased region" description="Low complexity" evidence="2">
    <location>
        <begin position="168"/>
        <end position="181"/>
    </location>
</feature>
<comment type="caution">
    <text evidence="3">The sequence shown here is derived from an EMBL/GenBank/DDBJ whole genome shotgun (WGS) entry which is preliminary data.</text>
</comment>
<organism evidence="3 4">
    <name type="scientific">Anabaena lutea FACHB-196</name>
    <dbReference type="NCBI Taxonomy" id="2692881"/>
    <lineage>
        <taxon>Bacteria</taxon>
        <taxon>Bacillati</taxon>
        <taxon>Cyanobacteriota</taxon>
        <taxon>Cyanophyceae</taxon>
        <taxon>Nostocales</taxon>
        <taxon>Nostocaceae</taxon>
        <taxon>Anabaena</taxon>
    </lineage>
</organism>
<dbReference type="RefSeq" id="WP_190717413.1">
    <property type="nucleotide sequence ID" value="NZ_JACJST010000020.1"/>
</dbReference>
<name>A0ABR8FJU5_9NOST</name>
<feature type="coiled-coil region" evidence="1">
    <location>
        <begin position="25"/>
        <end position="84"/>
    </location>
</feature>
<evidence type="ECO:0000313" key="4">
    <source>
        <dbReference type="Proteomes" id="UP000640531"/>
    </source>
</evidence>
<keyword evidence="4" id="KW-1185">Reference proteome</keyword>
<evidence type="ECO:0000256" key="2">
    <source>
        <dbReference type="SAM" id="MobiDB-lite"/>
    </source>
</evidence>